<evidence type="ECO:0000259" key="1">
    <source>
        <dbReference type="SMART" id="SM00198"/>
    </source>
</evidence>
<keyword evidence="2" id="KW-1185">Reference proteome</keyword>
<dbReference type="KEGG" id="hazt:108678945"/>
<accession>A0A8B7PAD0</accession>
<dbReference type="InterPro" id="IPR018244">
    <property type="entry name" value="Allrgn_V5/Tpx1_CS"/>
</dbReference>
<sequence>MAANLFQLSWNDELARIAQAWAFQCQLSSECYECRAPVTRPYTFTGQNVHQLSGAPTRRSTDNLSQVKEWKAVIESWYSEVVYVDESLVRSYAPVSQNKSIGHYTQMLWASTYEIGCGQVTFGPCMELVNNAPAFLEKCQLFVCNYGPAGNQITHPVYSIGPAGTMCPYGTSSQYNELCITPPKSTN</sequence>
<dbReference type="RefSeq" id="XP_018022930.1">
    <property type="nucleotide sequence ID" value="XM_018167441.2"/>
</dbReference>
<dbReference type="InterPro" id="IPR035940">
    <property type="entry name" value="CAP_sf"/>
</dbReference>
<dbReference type="InterPro" id="IPR001283">
    <property type="entry name" value="CRISP-related"/>
</dbReference>
<dbReference type="PROSITE" id="PS01009">
    <property type="entry name" value="CRISP_1"/>
    <property type="match status" value="1"/>
</dbReference>
<evidence type="ECO:0000313" key="3">
    <source>
        <dbReference type="RefSeq" id="XP_018022930.1"/>
    </source>
</evidence>
<feature type="domain" description="SCP" evidence="1">
    <location>
        <begin position="1"/>
        <end position="154"/>
    </location>
</feature>
<organism evidence="2 3">
    <name type="scientific">Hyalella azteca</name>
    <name type="common">Amphipod</name>
    <dbReference type="NCBI Taxonomy" id="294128"/>
    <lineage>
        <taxon>Eukaryota</taxon>
        <taxon>Metazoa</taxon>
        <taxon>Ecdysozoa</taxon>
        <taxon>Arthropoda</taxon>
        <taxon>Crustacea</taxon>
        <taxon>Multicrustacea</taxon>
        <taxon>Malacostraca</taxon>
        <taxon>Eumalacostraca</taxon>
        <taxon>Peracarida</taxon>
        <taxon>Amphipoda</taxon>
        <taxon>Senticaudata</taxon>
        <taxon>Talitrida</taxon>
        <taxon>Talitroidea</taxon>
        <taxon>Hyalellidae</taxon>
        <taxon>Hyalella</taxon>
    </lineage>
</organism>
<protein>
    <submittedName>
        <fullName evidence="3">Scoloptoxin SSD976</fullName>
    </submittedName>
</protein>
<dbReference type="GeneID" id="108678945"/>
<dbReference type="GO" id="GO:0005576">
    <property type="term" value="C:extracellular region"/>
    <property type="evidence" value="ECO:0007669"/>
    <property type="project" value="InterPro"/>
</dbReference>
<dbReference type="OMA" id="SSECYEC"/>
<reference evidence="3" key="1">
    <citation type="submission" date="2025-08" db="UniProtKB">
        <authorList>
            <consortium name="RefSeq"/>
        </authorList>
    </citation>
    <scope>IDENTIFICATION</scope>
    <source>
        <tissue evidence="3">Whole organism</tissue>
    </source>
</reference>
<dbReference type="SMART" id="SM00198">
    <property type="entry name" value="SCP"/>
    <property type="match status" value="1"/>
</dbReference>
<dbReference type="Gene3D" id="3.40.33.10">
    <property type="entry name" value="CAP"/>
    <property type="match status" value="1"/>
</dbReference>
<gene>
    <name evidence="3" type="primary">LOC108678945</name>
</gene>
<dbReference type="PANTHER" id="PTHR10334">
    <property type="entry name" value="CYSTEINE-RICH SECRETORY PROTEIN-RELATED"/>
    <property type="match status" value="1"/>
</dbReference>
<evidence type="ECO:0000313" key="2">
    <source>
        <dbReference type="Proteomes" id="UP000694843"/>
    </source>
</evidence>
<dbReference type="Pfam" id="PF00188">
    <property type="entry name" value="CAP"/>
    <property type="match status" value="1"/>
</dbReference>
<dbReference type="CDD" id="cd05380">
    <property type="entry name" value="CAP_euk"/>
    <property type="match status" value="1"/>
</dbReference>
<dbReference type="InterPro" id="IPR014044">
    <property type="entry name" value="CAP_dom"/>
</dbReference>
<dbReference type="OrthoDB" id="414826at2759"/>
<proteinExistence type="predicted"/>
<name>A0A8B7PAD0_HYAAZ</name>
<dbReference type="SUPFAM" id="SSF55797">
    <property type="entry name" value="PR-1-like"/>
    <property type="match status" value="1"/>
</dbReference>
<dbReference type="Proteomes" id="UP000694843">
    <property type="component" value="Unplaced"/>
</dbReference>
<dbReference type="PRINTS" id="PR00837">
    <property type="entry name" value="V5TPXLIKE"/>
</dbReference>
<dbReference type="AlphaFoldDB" id="A0A8B7PAD0"/>